<evidence type="ECO:0000313" key="2">
    <source>
        <dbReference type="EMBL" id="GAA1826740.1"/>
    </source>
</evidence>
<dbReference type="Proteomes" id="UP001501746">
    <property type="component" value="Unassembled WGS sequence"/>
</dbReference>
<dbReference type="InterPro" id="IPR021005">
    <property type="entry name" value="Znf_CGNR"/>
</dbReference>
<dbReference type="Pfam" id="PF07336">
    <property type="entry name" value="ABATE"/>
    <property type="match status" value="1"/>
</dbReference>
<evidence type="ECO:0000259" key="1">
    <source>
        <dbReference type="Pfam" id="PF11706"/>
    </source>
</evidence>
<feature type="domain" description="Zinc finger CGNR" evidence="1">
    <location>
        <begin position="136"/>
        <end position="177"/>
    </location>
</feature>
<gene>
    <name evidence="2" type="ORF">GCM10009750_07710</name>
</gene>
<protein>
    <submittedName>
        <fullName evidence="2">CGNR zinc finger domain-containing protein</fullName>
    </submittedName>
</protein>
<dbReference type="PANTHER" id="PTHR35525:SF3">
    <property type="entry name" value="BLL6575 PROTEIN"/>
    <property type="match status" value="1"/>
</dbReference>
<dbReference type="EMBL" id="BAAANK010000002">
    <property type="protein sequence ID" value="GAA1826740.1"/>
    <property type="molecule type" value="Genomic_DNA"/>
</dbReference>
<dbReference type="SUPFAM" id="SSF160904">
    <property type="entry name" value="Jann2411-like"/>
    <property type="match status" value="1"/>
</dbReference>
<proteinExistence type="predicted"/>
<name>A0ABN2MGP7_9MICO</name>
<reference evidence="2 3" key="1">
    <citation type="journal article" date="2019" name="Int. J. Syst. Evol. Microbiol.">
        <title>The Global Catalogue of Microorganisms (GCM) 10K type strain sequencing project: providing services to taxonomists for standard genome sequencing and annotation.</title>
        <authorList>
            <consortium name="The Broad Institute Genomics Platform"/>
            <consortium name="The Broad Institute Genome Sequencing Center for Infectious Disease"/>
            <person name="Wu L."/>
            <person name="Ma J."/>
        </authorList>
    </citation>
    <scope>NUCLEOTIDE SEQUENCE [LARGE SCALE GENOMIC DNA]</scope>
    <source>
        <strain evidence="2 3">JCM 14323</strain>
    </source>
</reference>
<dbReference type="PANTHER" id="PTHR35525">
    <property type="entry name" value="BLL6575 PROTEIN"/>
    <property type="match status" value="1"/>
</dbReference>
<keyword evidence="3" id="KW-1185">Reference proteome</keyword>
<sequence length="182" mass="19788">MSRTVYPSAPGELEFVRSFVNTLDVEKGTDQLRDGTSWMAWATEHQVRGAASAADLAVAREVREAIREAMIANHDRSGLPAGAISALDMIADRANVKVRFSATGARLRGSGAGIDAAFARIVTAVAESIADDTWTRLKACVNDECQWAFYDTSRSRTGQWCSMSICGNRAKQSRWRAARDGS</sequence>
<organism evidence="2 3">
    <name type="scientific">Agromyces salentinus</name>
    <dbReference type="NCBI Taxonomy" id="269421"/>
    <lineage>
        <taxon>Bacteria</taxon>
        <taxon>Bacillati</taxon>
        <taxon>Actinomycetota</taxon>
        <taxon>Actinomycetes</taxon>
        <taxon>Micrococcales</taxon>
        <taxon>Microbacteriaceae</taxon>
        <taxon>Agromyces</taxon>
    </lineage>
</organism>
<dbReference type="RefSeq" id="WP_157428056.1">
    <property type="nucleotide sequence ID" value="NZ_BAAANK010000002.1"/>
</dbReference>
<comment type="caution">
    <text evidence="2">The sequence shown here is derived from an EMBL/GenBank/DDBJ whole genome shotgun (WGS) entry which is preliminary data.</text>
</comment>
<evidence type="ECO:0000313" key="3">
    <source>
        <dbReference type="Proteomes" id="UP001501746"/>
    </source>
</evidence>
<dbReference type="Gene3D" id="1.10.3300.10">
    <property type="entry name" value="Jann2411-like domain"/>
    <property type="match status" value="1"/>
</dbReference>
<dbReference type="InterPro" id="IPR010852">
    <property type="entry name" value="ABATE"/>
</dbReference>
<dbReference type="InterPro" id="IPR023286">
    <property type="entry name" value="ABATE_dom_sf"/>
</dbReference>
<accession>A0ABN2MGP7</accession>
<dbReference type="Pfam" id="PF11706">
    <property type="entry name" value="zf-CGNR"/>
    <property type="match status" value="1"/>
</dbReference>